<evidence type="ECO:0000256" key="5">
    <source>
        <dbReference type="SAM" id="MobiDB-lite"/>
    </source>
</evidence>
<evidence type="ECO:0000313" key="6">
    <source>
        <dbReference type="EMBL" id="KAK3931367.1"/>
    </source>
</evidence>
<keyword evidence="4" id="KW-0698">rRNA processing</keyword>
<evidence type="ECO:0000256" key="3">
    <source>
        <dbReference type="ARBA" id="ARBA00017551"/>
    </source>
</evidence>
<dbReference type="Proteomes" id="UP001219518">
    <property type="component" value="Unassembled WGS sequence"/>
</dbReference>
<evidence type="ECO:0000313" key="7">
    <source>
        <dbReference type="Proteomes" id="UP001219518"/>
    </source>
</evidence>
<sequence>MSAHPEELFRIAAGRVFNTWTALQLAVEHGMGGSQSYAKAMSMLEAAVQLFRNKPDADWQEVADLLGDMMDDEFNTICEDDSTDEVGLLLWEFYRHCSTGDRALVESEMARLPPAGNWLSKCINQSQGHCSNFQEEEDDDDEDDDEDESGHGGPSTSNGQHGMNNTHGVDPDGWTQVHRRRK</sequence>
<keyword evidence="7" id="KW-1185">Reference proteome</keyword>
<evidence type="ECO:0000256" key="4">
    <source>
        <dbReference type="ARBA" id="ARBA00022552"/>
    </source>
</evidence>
<comment type="caution">
    <text evidence="6">The sequence shown here is derived from an EMBL/GenBank/DDBJ whole genome shotgun (WGS) entry which is preliminary data.</text>
</comment>
<comment type="similarity">
    <text evidence="2">Belongs to the TSR2 family.</text>
</comment>
<dbReference type="AlphaFoldDB" id="A0AAE1I0N5"/>
<evidence type="ECO:0000256" key="2">
    <source>
        <dbReference type="ARBA" id="ARBA00006524"/>
    </source>
</evidence>
<accession>A0AAE1I0N5</accession>
<dbReference type="GO" id="GO:0006364">
    <property type="term" value="P:rRNA processing"/>
    <property type="evidence" value="ECO:0007669"/>
    <property type="project" value="UniProtKB-KW"/>
</dbReference>
<dbReference type="PANTHER" id="PTHR21250">
    <property type="entry name" value="PRE-RRNA-PROCESSING PROTEIN TSR2 HOMOLOG"/>
    <property type="match status" value="1"/>
</dbReference>
<dbReference type="Pfam" id="PF10273">
    <property type="entry name" value="WGG"/>
    <property type="match status" value="1"/>
</dbReference>
<organism evidence="6 7">
    <name type="scientific">Frankliniella fusca</name>
    <dbReference type="NCBI Taxonomy" id="407009"/>
    <lineage>
        <taxon>Eukaryota</taxon>
        <taxon>Metazoa</taxon>
        <taxon>Ecdysozoa</taxon>
        <taxon>Arthropoda</taxon>
        <taxon>Hexapoda</taxon>
        <taxon>Insecta</taxon>
        <taxon>Pterygota</taxon>
        <taxon>Neoptera</taxon>
        <taxon>Paraneoptera</taxon>
        <taxon>Thysanoptera</taxon>
        <taxon>Terebrantia</taxon>
        <taxon>Thripoidea</taxon>
        <taxon>Thripidae</taxon>
        <taxon>Frankliniella</taxon>
    </lineage>
</organism>
<protein>
    <recommendedName>
        <fullName evidence="3">Pre-rRNA-processing protein TSR2 homolog</fullName>
    </recommendedName>
</protein>
<gene>
    <name evidence="6" type="ORF">KUF71_025820</name>
</gene>
<dbReference type="EMBL" id="JAHWGI010001422">
    <property type="protein sequence ID" value="KAK3931367.1"/>
    <property type="molecule type" value="Genomic_DNA"/>
</dbReference>
<evidence type="ECO:0000256" key="1">
    <source>
        <dbReference type="ARBA" id="ARBA00002210"/>
    </source>
</evidence>
<feature type="compositionally biased region" description="Acidic residues" evidence="5">
    <location>
        <begin position="134"/>
        <end position="148"/>
    </location>
</feature>
<reference evidence="6" key="1">
    <citation type="submission" date="2021-07" db="EMBL/GenBank/DDBJ databases">
        <authorList>
            <person name="Catto M.A."/>
            <person name="Jacobson A."/>
            <person name="Kennedy G."/>
            <person name="Labadie P."/>
            <person name="Hunt B.G."/>
            <person name="Srinivasan R."/>
        </authorList>
    </citation>
    <scope>NUCLEOTIDE SEQUENCE</scope>
    <source>
        <strain evidence="6">PL_HMW_Pooled</strain>
        <tissue evidence="6">Head</tissue>
    </source>
</reference>
<proteinExistence type="inferred from homology"/>
<reference evidence="6" key="2">
    <citation type="journal article" date="2023" name="BMC Genomics">
        <title>Pest status, molecular evolution, and epigenetic factors derived from the genome assembly of Frankliniella fusca, a thysanopteran phytovirus vector.</title>
        <authorList>
            <person name="Catto M.A."/>
            <person name="Labadie P.E."/>
            <person name="Jacobson A.L."/>
            <person name="Kennedy G.G."/>
            <person name="Srinivasan R."/>
            <person name="Hunt B.G."/>
        </authorList>
    </citation>
    <scope>NUCLEOTIDE SEQUENCE</scope>
    <source>
        <strain evidence="6">PL_HMW_Pooled</strain>
    </source>
</reference>
<comment type="function">
    <text evidence="1">May be involved in 20S pre-rRNA processing.</text>
</comment>
<feature type="compositionally biased region" description="Polar residues" evidence="5">
    <location>
        <begin position="154"/>
        <end position="167"/>
    </location>
</feature>
<name>A0AAE1I0N5_9NEOP</name>
<feature type="region of interest" description="Disordered" evidence="5">
    <location>
        <begin position="131"/>
        <end position="182"/>
    </location>
</feature>
<dbReference type="InterPro" id="IPR019398">
    <property type="entry name" value="Pre-rRNA_process_TSR2"/>
</dbReference>